<gene>
    <name evidence="10" type="ordered locus">HEAR3257</name>
</gene>
<keyword evidence="7 9" id="KW-0472">Membrane</keyword>
<feature type="transmembrane region" description="Helical" evidence="9">
    <location>
        <begin position="159"/>
        <end position="176"/>
    </location>
</feature>
<sequence length="316" mass="33137">MIQTERAMSVIGQYVFNGLMLGMIYAMVAVGFTLFFGVLDVIKFSHGDTLMVGAFAGLTASTGVLMLDIGSPWIRLLAVVLAAVCVTGLLGAAIAKWLVLPLHKAPPLNTLLATLMLGTVMREAVRLFYPDGSNSQPFPSLLPTDAIEFGGFALRADNVILLLSGLAIIAGVHFLITRTRLGMAIRAVAQDGETARLMGINFEAVVLLTFALGSGMAALAGVMNGLYYNEINFNVGLLLGVIGFAAAILGGLGNIYGAIIGGFLFAGLQVLGSATLPALIPNIPSAYKDVFAFAVVIILMAWKPTGLIAEKSSERV</sequence>
<dbReference type="GO" id="GO:0022857">
    <property type="term" value="F:transmembrane transporter activity"/>
    <property type="evidence" value="ECO:0007669"/>
    <property type="project" value="InterPro"/>
</dbReference>
<feature type="transmembrane region" description="Helical" evidence="9">
    <location>
        <begin position="233"/>
        <end position="252"/>
    </location>
</feature>
<comment type="similarity">
    <text evidence="8">Belongs to the binding-protein-dependent transport system permease family. LivHM subfamily.</text>
</comment>
<feature type="transmembrane region" description="Helical" evidence="9">
    <location>
        <begin position="205"/>
        <end position="227"/>
    </location>
</feature>
<dbReference type="InterPro" id="IPR052157">
    <property type="entry name" value="BCAA_transport_permease"/>
</dbReference>
<dbReference type="EMBL" id="CU207211">
    <property type="protein sequence ID" value="CAL63364.2"/>
    <property type="molecule type" value="Genomic_DNA"/>
</dbReference>
<comment type="subcellular location">
    <subcellularLocation>
        <location evidence="1">Cell membrane</location>
        <topology evidence="1">Multi-pass membrane protein</topology>
    </subcellularLocation>
</comment>
<organism evidence="10 11">
    <name type="scientific">Herminiimonas arsenicoxydans</name>
    <dbReference type="NCBI Taxonomy" id="204773"/>
    <lineage>
        <taxon>Bacteria</taxon>
        <taxon>Pseudomonadati</taxon>
        <taxon>Pseudomonadota</taxon>
        <taxon>Betaproteobacteria</taxon>
        <taxon>Burkholderiales</taxon>
        <taxon>Oxalobacteraceae</taxon>
        <taxon>Herminiimonas</taxon>
    </lineage>
</organism>
<evidence type="ECO:0000256" key="7">
    <source>
        <dbReference type="ARBA" id="ARBA00023136"/>
    </source>
</evidence>
<evidence type="ECO:0000256" key="8">
    <source>
        <dbReference type="ARBA" id="ARBA00037998"/>
    </source>
</evidence>
<feature type="transmembrane region" description="Helical" evidence="9">
    <location>
        <begin position="73"/>
        <end position="99"/>
    </location>
</feature>
<feature type="transmembrane region" description="Helical" evidence="9">
    <location>
        <begin position="49"/>
        <end position="67"/>
    </location>
</feature>
<dbReference type="STRING" id="204773.HEAR3257"/>
<evidence type="ECO:0000256" key="3">
    <source>
        <dbReference type="ARBA" id="ARBA00022475"/>
    </source>
</evidence>
<reference evidence="10 11" key="1">
    <citation type="journal article" date="2007" name="PLoS Genet.">
        <title>A tale of two oxidation states: bacterial colonization of arsenic-rich environments.</title>
        <authorList>
            <person name="Muller D."/>
            <person name="Medigue C."/>
            <person name="Koechler S."/>
            <person name="Barbe V."/>
            <person name="Barakat M."/>
            <person name="Talla E."/>
            <person name="Bonnefoy V."/>
            <person name="Krin E."/>
            <person name="Arsene-Ploetze F."/>
            <person name="Carapito C."/>
            <person name="Chandler M."/>
            <person name="Cournoyer B."/>
            <person name="Cruveiller S."/>
            <person name="Dossat C."/>
            <person name="Duval S."/>
            <person name="Heymann M."/>
            <person name="Leize E."/>
            <person name="Lieutaud A."/>
            <person name="Lievremont D."/>
            <person name="Makita Y."/>
            <person name="Mangenot S."/>
            <person name="Nitschke W."/>
            <person name="Ortet P."/>
            <person name="Perdrial N."/>
            <person name="Schoepp B."/>
            <person name="Siguier N."/>
            <person name="Simeonova D.D."/>
            <person name="Rouy Z."/>
            <person name="Segurens B."/>
            <person name="Turlin E."/>
            <person name="Vallenet D."/>
            <person name="Van Dorsselaer A."/>
            <person name="Weiss S."/>
            <person name="Weissenbach J."/>
            <person name="Lett M.C."/>
            <person name="Danchin A."/>
            <person name="Bertin P.N."/>
        </authorList>
    </citation>
    <scope>NUCLEOTIDE SEQUENCE [LARGE SCALE GENOMIC DNA]</scope>
    <source>
        <strain evidence="11">ULPAs1</strain>
    </source>
</reference>
<dbReference type="Pfam" id="PF02653">
    <property type="entry name" value="BPD_transp_2"/>
    <property type="match status" value="1"/>
</dbReference>
<keyword evidence="2" id="KW-0813">Transport</keyword>
<evidence type="ECO:0000256" key="2">
    <source>
        <dbReference type="ARBA" id="ARBA00022448"/>
    </source>
</evidence>
<evidence type="ECO:0000256" key="9">
    <source>
        <dbReference type="SAM" id="Phobius"/>
    </source>
</evidence>
<keyword evidence="6 9" id="KW-1133">Transmembrane helix</keyword>
<evidence type="ECO:0000313" key="11">
    <source>
        <dbReference type="Proteomes" id="UP000006697"/>
    </source>
</evidence>
<feature type="transmembrane region" description="Helical" evidence="9">
    <location>
        <begin position="20"/>
        <end position="42"/>
    </location>
</feature>
<feature type="transmembrane region" description="Helical" evidence="9">
    <location>
        <begin position="259"/>
        <end position="280"/>
    </location>
</feature>
<keyword evidence="11" id="KW-1185">Reference proteome</keyword>
<dbReference type="InterPro" id="IPR001851">
    <property type="entry name" value="ABC_transp_permease"/>
</dbReference>
<keyword evidence="4 9" id="KW-0812">Transmembrane</keyword>
<dbReference type="AlphaFoldDB" id="A4GA27"/>
<evidence type="ECO:0000256" key="1">
    <source>
        <dbReference type="ARBA" id="ARBA00004651"/>
    </source>
</evidence>
<dbReference type="HOGENOM" id="CLU_039929_3_0_4"/>
<evidence type="ECO:0000313" key="10">
    <source>
        <dbReference type="EMBL" id="CAL63364.2"/>
    </source>
</evidence>
<dbReference type="CDD" id="cd06582">
    <property type="entry name" value="TM_PBP1_LivH_like"/>
    <property type="match status" value="1"/>
</dbReference>
<protein>
    <submittedName>
        <fullName evidence="10">ABC-type branched-chain amino acid transport system, permease component</fullName>
    </submittedName>
</protein>
<accession>A4GA27</accession>
<name>A4GA27_HERAR</name>
<evidence type="ECO:0000256" key="4">
    <source>
        <dbReference type="ARBA" id="ARBA00022692"/>
    </source>
</evidence>
<feature type="transmembrane region" description="Helical" evidence="9">
    <location>
        <begin position="286"/>
        <end position="302"/>
    </location>
</feature>
<dbReference type="GO" id="GO:0006865">
    <property type="term" value="P:amino acid transport"/>
    <property type="evidence" value="ECO:0007669"/>
    <property type="project" value="UniProtKB-KW"/>
</dbReference>
<dbReference type="PANTHER" id="PTHR11795:SF445">
    <property type="entry name" value="AMINO ACID ABC TRANSPORTER PERMEASE PROTEIN"/>
    <property type="match status" value="1"/>
</dbReference>
<dbReference type="Proteomes" id="UP000006697">
    <property type="component" value="Chromosome"/>
</dbReference>
<dbReference type="PANTHER" id="PTHR11795">
    <property type="entry name" value="BRANCHED-CHAIN AMINO ACID TRANSPORT SYSTEM PERMEASE PROTEIN LIVH"/>
    <property type="match status" value="1"/>
</dbReference>
<keyword evidence="5" id="KW-0029">Amino-acid transport</keyword>
<evidence type="ECO:0000256" key="6">
    <source>
        <dbReference type="ARBA" id="ARBA00022989"/>
    </source>
</evidence>
<proteinExistence type="inferred from homology"/>
<dbReference type="eggNOG" id="COG0559">
    <property type="taxonomic scope" value="Bacteria"/>
</dbReference>
<dbReference type="KEGG" id="har:HEAR3257"/>
<keyword evidence="3" id="KW-1003">Cell membrane</keyword>
<evidence type="ECO:0000256" key="5">
    <source>
        <dbReference type="ARBA" id="ARBA00022970"/>
    </source>
</evidence>
<dbReference type="GO" id="GO:0005886">
    <property type="term" value="C:plasma membrane"/>
    <property type="evidence" value="ECO:0007669"/>
    <property type="project" value="UniProtKB-SubCell"/>
</dbReference>